<dbReference type="AlphaFoldDB" id="A0A2Z5ZHT5"/>
<dbReference type="Proteomes" id="UP000270034">
    <property type="component" value="Chromosome"/>
</dbReference>
<organism evidence="1 2">
    <name type="scientific">Acetobacter orientalis</name>
    <dbReference type="NCBI Taxonomy" id="146474"/>
    <lineage>
        <taxon>Bacteria</taxon>
        <taxon>Pseudomonadati</taxon>
        <taxon>Pseudomonadota</taxon>
        <taxon>Alphaproteobacteria</taxon>
        <taxon>Acetobacterales</taxon>
        <taxon>Acetobacteraceae</taxon>
        <taxon>Acetobacter</taxon>
    </lineage>
</organism>
<sequence>MNALCSATPCGVLGQHTGGLTFLHKRIPALVSKVARVAQVQTLWCFSVPFFS</sequence>
<dbReference type="EMBL" id="AP018515">
    <property type="protein sequence ID" value="BBC79929.1"/>
    <property type="molecule type" value="Genomic_DNA"/>
</dbReference>
<reference evidence="1 2" key="1">
    <citation type="submission" date="2018-02" db="EMBL/GenBank/DDBJ databases">
        <title>Acetobacter orientalis genome.</title>
        <authorList>
            <person name="Nakashima N."/>
            <person name="Tamura T."/>
        </authorList>
    </citation>
    <scope>NUCLEOTIDE SEQUENCE [LARGE SCALE GENOMIC DNA]</scope>
    <source>
        <strain evidence="1 2">FAN1</strain>
    </source>
</reference>
<evidence type="ECO:0000313" key="2">
    <source>
        <dbReference type="Proteomes" id="UP000270034"/>
    </source>
</evidence>
<evidence type="ECO:0000313" key="1">
    <source>
        <dbReference type="EMBL" id="BBC79929.1"/>
    </source>
</evidence>
<gene>
    <name evidence="1" type="ORF">AcetOrient_orf02379</name>
</gene>
<accession>A0A2Z5ZHT5</accession>
<dbReference type="KEGG" id="aot:AcetOri_orf02379"/>
<name>A0A2Z5ZHT5_9PROT</name>
<proteinExistence type="predicted"/>
<protein>
    <submittedName>
        <fullName evidence="1">Uncharacterized protein</fullName>
    </submittedName>
</protein>